<keyword evidence="2" id="KW-1185">Reference proteome</keyword>
<protein>
    <submittedName>
        <fullName evidence="1">Uncharacterized protein</fullName>
    </submittedName>
</protein>
<organism evidence="1 2">
    <name type="scientific">Aplosporella prunicola CBS 121167</name>
    <dbReference type="NCBI Taxonomy" id="1176127"/>
    <lineage>
        <taxon>Eukaryota</taxon>
        <taxon>Fungi</taxon>
        <taxon>Dikarya</taxon>
        <taxon>Ascomycota</taxon>
        <taxon>Pezizomycotina</taxon>
        <taxon>Dothideomycetes</taxon>
        <taxon>Dothideomycetes incertae sedis</taxon>
        <taxon>Botryosphaeriales</taxon>
        <taxon>Aplosporellaceae</taxon>
        <taxon>Aplosporella</taxon>
    </lineage>
</organism>
<dbReference type="InterPro" id="IPR029058">
    <property type="entry name" value="AB_hydrolase_fold"/>
</dbReference>
<proteinExistence type="predicted"/>
<sequence length="181" mass="18415">VQDFIAISPDFAGTALADANCLAMPCPPAVLQQETTAAFIRTLRAHGGTSALVPTTTVYSGLLDEVVQPQQGAGASAILTSASNNEVQAVCAGRGLGGGFYGHAGVLAHPVAYALVVDALGHEGPGRAERLDLDALCKWVAAEGLGLDDVLATAGLIPLAAARQLVFPDKRVAEPEVVAYA</sequence>
<dbReference type="PANTHER" id="PTHR37574">
    <property type="entry name" value="LIPASE B"/>
    <property type="match status" value="1"/>
</dbReference>
<dbReference type="RefSeq" id="XP_033391063.1">
    <property type="nucleotide sequence ID" value="XM_033536200.1"/>
</dbReference>
<dbReference type="OrthoDB" id="4605274at2759"/>
<reference evidence="1" key="1">
    <citation type="journal article" date="2020" name="Stud. Mycol.">
        <title>101 Dothideomycetes genomes: a test case for predicting lifestyles and emergence of pathogens.</title>
        <authorList>
            <person name="Haridas S."/>
            <person name="Albert R."/>
            <person name="Binder M."/>
            <person name="Bloem J."/>
            <person name="Labutti K."/>
            <person name="Salamov A."/>
            <person name="Andreopoulos B."/>
            <person name="Baker S."/>
            <person name="Barry K."/>
            <person name="Bills G."/>
            <person name="Bluhm B."/>
            <person name="Cannon C."/>
            <person name="Castanera R."/>
            <person name="Culley D."/>
            <person name="Daum C."/>
            <person name="Ezra D."/>
            <person name="Gonzalez J."/>
            <person name="Henrissat B."/>
            <person name="Kuo A."/>
            <person name="Liang C."/>
            <person name="Lipzen A."/>
            <person name="Lutzoni F."/>
            <person name="Magnuson J."/>
            <person name="Mondo S."/>
            <person name="Nolan M."/>
            <person name="Ohm R."/>
            <person name="Pangilinan J."/>
            <person name="Park H.-J."/>
            <person name="Ramirez L."/>
            <person name="Alfaro M."/>
            <person name="Sun H."/>
            <person name="Tritt A."/>
            <person name="Yoshinaga Y."/>
            <person name="Zwiers L.-H."/>
            <person name="Turgeon B."/>
            <person name="Goodwin S."/>
            <person name="Spatafora J."/>
            <person name="Crous P."/>
            <person name="Grigoriev I."/>
        </authorList>
    </citation>
    <scope>NUCLEOTIDE SEQUENCE</scope>
    <source>
        <strain evidence="1">CBS 121167</strain>
    </source>
</reference>
<dbReference type="AlphaFoldDB" id="A0A6A6AWM8"/>
<dbReference type="InterPro" id="IPR053228">
    <property type="entry name" value="Stereospecific_Lipase"/>
</dbReference>
<accession>A0A6A6AWM8</accession>
<evidence type="ECO:0000313" key="1">
    <source>
        <dbReference type="EMBL" id="KAF2135344.1"/>
    </source>
</evidence>
<dbReference type="PANTHER" id="PTHR37574:SF1">
    <property type="entry name" value="LIPASE B"/>
    <property type="match status" value="1"/>
</dbReference>
<name>A0A6A6AWM8_9PEZI</name>
<gene>
    <name evidence="1" type="ORF">K452DRAFT_212755</name>
</gene>
<evidence type="ECO:0000313" key="2">
    <source>
        <dbReference type="Proteomes" id="UP000799438"/>
    </source>
</evidence>
<feature type="non-terminal residue" evidence="1">
    <location>
        <position position="181"/>
    </location>
</feature>
<dbReference type="Proteomes" id="UP000799438">
    <property type="component" value="Unassembled WGS sequence"/>
</dbReference>
<dbReference type="GeneID" id="54293696"/>
<dbReference type="Gene3D" id="3.40.50.1820">
    <property type="entry name" value="alpha/beta hydrolase"/>
    <property type="match status" value="1"/>
</dbReference>
<feature type="non-terminal residue" evidence="1">
    <location>
        <position position="1"/>
    </location>
</feature>
<dbReference type="EMBL" id="ML995597">
    <property type="protein sequence ID" value="KAF2135344.1"/>
    <property type="molecule type" value="Genomic_DNA"/>
</dbReference>